<gene>
    <name evidence="2" type="ORF">QE382_004240</name>
</gene>
<proteinExistence type="predicted"/>
<evidence type="ECO:0008006" key="4">
    <source>
        <dbReference type="Google" id="ProtNLM"/>
    </source>
</evidence>
<name>A0ABU0UBN3_9SPHI</name>
<feature type="chain" id="PRO_5046470883" description="DUF4252 domain-containing protein" evidence="1">
    <location>
        <begin position="24"/>
        <end position="155"/>
    </location>
</feature>
<accession>A0ABU0UBN3</accession>
<keyword evidence="3" id="KW-1185">Reference proteome</keyword>
<comment type="caution">
    <text evidence="2">The sequence shown here is derived from an EMBL/GenBank/DDBJ whole genome shotgun (WGS) entry which is preliminary data.</text>
</comment>
<evidence type="ECO:0000313" key="2">
    <source>
        <dbReference type="EMBL" id="MDQ1152256.1"/>
    </source>
</evidence>
<evidence type="ECO:0000313" key="3">
    <source>
        <dbReference type="Proteomes" id="UP001244640"/>
    </source>
</evidence>
<reference evidence="2 3" key="1">
    <citation type="submission" date="2023-07" db="EMBL/GenBank/DDBJ databases">
        <title>Functional and genomic diversity of the sorghum phyllosphere microbiome.</title>
        <authorList>
            <person name="Shade A."/>
        </authorList>
    </citation>
    <scope>NUCLEOTIDE SEQUENCE [LARGE SCALE GENOMIC DNA]</scope>
    <source>
        <strain evidence="2 3">SORGH_AS_0892</strain>
    </source>
</reference>
<protein>
    <recommendedName>
        <fullName evidence="4">DUF4252 domain-containing protein</fullName>
    </recommendedName>
</protein>
<sequence length="155" mass="17990">MKIKLKLLLFLFISCIVIQSSFAQEQQIANENSVVLKRFVHRLNDPTLATDVILSQDLITAEKQEKDMQEYLLASIDEVRINIQSKDIKKLEYLSFDQAGRKETSDIDLEGIDPQQVYFVKYRKRFVFAVVIRDKKIASLTLVSKGNNKAHFVFY</sequence>
<keyword evidence="1" id="KW-0732">Signal</keyword>
<organism evidence="2 3">
    <name type="scientific">Sphingobacterium zeae</name>
    <dbReference type="NCBI Taxonomy" id="1776859"/>
    <lineage>
        <taxon>Bacteria</taxon>
        <taxon>Pseudomonadati</taxon>
        <taxon>Bacteroidota</taxon>
        <taxon>Sphingobacteriia</taxon>
        <taxon>Sphingobacteriales</taxon>
        <taxon>Sphingobacteriaceae</taxon>
        <taxon>Sphingobacterium</taxon>
    </lineage>
</organism>
<dbReference type="RefSeq" id="WP_307187586.1">
    <property type="nucleotide sequence ID" value="NZ_JAUTBA010000001.1"/>
</dbReference>
<dbReference type="Proteomes" id="UP001244640">
    <property type="component" value="Unassembled WGS sequence"/>
</dbReference>
<feature type="signal peptide" evidence="1">
    <location>
        <begin position="1"/>
        <end position="23"/>
    </location>
</feature>
<evidence type="ECO:0000256" key="1">
    <source>
        <dbReference type="SAM" id="SignalP"/>
    </source>
</evidence>
<dbReference type="EMBL" id="JAUTBA010000001">
    <property type="protein sequence ID" value="MDQ1152256.1"/>
    <property type="molecule type" value="Genomic_DNA"/>
</dbReference>